<reference evidence="7" key="3">
    <citation type="submission" date="2011-03" db="EMBL/GenBank/DDBJ databases">
        <title>Annotation of Magnaporthe poae ATCC 64411.</title>
        <authorList>
            <person name="Ma L.-J."/>
            <person name="Dead R."/>
            <person name="Young S.K."/>
            <person name="Zeng Q."/>
            <person name="Gargeya S."/>
            <person name="Fitzgerald M."/>
            <person name="Haas B."/>
            <person name="Abouelleil A."/>
            <person name="Alvarado L."/>
            <person name="Arachchi H.M."/>
            <person name="Berlin A."/>
            <person name="Brown A."/>
            <person name="Chapman S.B."/>
            <person name="Chen Z."/>
            <person name="Dunbar C."/>
            <person name="Freedman E."/>
            <person name="Gearin G."/>
            <person name="Gellesch M."/>
            <person name="Goldberg J."/>
            <person name="Griggs A."/>
            <person name="Gujja S."/>
            <person name="Heiman D."/>
            <person name="Howarth C."/>
            <person name="Larson L."/>
            <person name="Lui A."/>
            <person name="MacDonald P.J.P."/>
            <person name="Mehta T."/>
            <person name="Montmayeur A."/>
            <person name="Murphy C."/>
            <person name="Neiman D."/>
            <person name="Pearson M."/>
            <person name="Priest M."/>
            <person name="Roberts A."/>
            <person name="Saif S."/>
            <person name="Shea T."/>
            <person name="Shenoy N."/>
            <person name="Sisk P."/>
            <person name="Stolte C."/>
            <person name="Sykes S."/>
            <person name="Yandava C."/>
            <person name="Wortman J."/>
            <person name="Nusbaum C."/>
            <person name="Birren B."/>
        </authorList>
    </citation>
    <scope>NUCLEOTIDE SEQUENCE</scope>
    <source>
        <strain evidence="7">ATCC 64411</strain>
    </source>
</reference>
<dbReference type="Proteomes" id="UP000011715">
    <property type="component" value="Unassembled WGS sequence"/>
</dbReference>
<keyword evidence="2 5" id="KW-0853">WD repeat</keyword>
<feature type="compositionally biased region" description="Acidic residues" evidence="6">
    <location>
        <begin position="519"/>
        <end position="529"/>
    </location>
</feature>
<dbReference type="InterPro" id="IPR020472">
    <property type="entry name" value="WD40_PAC1"/>
</dbReference>
<dbReference type="Gene3D" id="2.130.10.10">
    <property type="entry name" value="YVTN repeat-like/Quinoprotein amine dehydrogenase"/>
    <property type="match status" value="1"/>
</dbReference>
<evidence type="ECO:0000256" key="5">
    <source>
        <dbReference type="PROSITE-ProRule" id="PRU00221"/>
    </source>
</evidence>
<evidence type="ECO:0000313" key="8">
    <source>
        <dbReference type="EnsemblFungi" id="MAPG_05347T0"/>
    </source>
</evidence>
<feature type="repeat" description="WD" evidence="5">
    <location>
        <begin position="250"/>
        <end position="291"/>
    </location>
</feature>
<feature type="repeat" description="WD" evidence="5">
    <location>
        <begin position="334"/>
        <end position="367"/>
    </location>
</feature>
<feature type="region of interest" description="Disordered" evidence="6">
    <location>
        <begin position="509"/>
        <end position="564"/>
    </location>
</feature>
<dbReference type="Pfam" id="PF00400">
    <property type="entry name" value="WD40"/>
    <property type="match status" value="4"/>
</dbReference>
<dbReference type="OrthoDB" id="189968at2759"/>
<proteinExistence type="predicted"/>
<dbReference type="InterPro" id="IPR001680">
    <property type="entry name" value="WD40_rpt"/>
</dbReference>
<accession>A0A0C4DZ58</accession>
<evidence type="ECO:0000256" key="6">
    <source>
        <dbReference type="SAM" id="MobiDB-lite"/>
    </source>
</evidence>
<dbReference type="PRINTS" id="PR00320">
    <property type="entry name" value="GPROTEINBRPT"/>
</dbReference>
<dbReference type="VEuPathDB" id="FungiDB:MAPG_05347"/>
<dbReference type="PANTHER" id="PTHR19865:SF0">
    <property type="entry name" value="U3 SMALL NUCLEOLAR RNA-INTERACTING PROTEIN 2"/>
    <property type="match status" value="1"/>
</dbReference>
<protein>
    <recommendedName>
        <fullName evidence="10">Ribosomal RNA-processing protein 9</fullName>
    </recommendedName>
</protein>
<dbReference type="GO" id="GO:0032040">
    <property type="term" value="C:small-subunit processome"/>
    <property type="evidence" value="ECO:0007669"/>
    <property type="project" value="TreeGrafter"/>
</dbReference>
<dbReference type="GO" id="GO:0034511">
    <property type="term" value="F:U3 snoRNA binding"/>
    <property type="evidence" value="ECO:0007669"/>
    <property type="project" value="InterPro"/>
</dbReference>
<feature type="compositionally biased region" description="Polar residues" evidence="6">
    <location>
        <begin position="44"/>
        <end position="53"/>
    </location>
</feature>
<keyword evidence="9" id="KW-1185">Reference proteome</keyword>
<dbReference type="EMBL" id="ADBL01001266">
    <property type="status" value="NOT_ANNOTATED_CDS"/>
    <property type="molecule type" value="Genomic_DNA"/>
</dbReference>
<dbReference type="EMBL" id="GL876969">
    <property type="protein sequence ID" value="KLU86333.1"/>
    <property type="molecule type" value="Genomic_DNA"/>
</dbReference>
<dbReference type="InterPro" id="IPR039241">
    <property type="entry name" value="Rrp9-like"/>
</dbReference>
<dbReference type="InterPro" id="IPR036322">
    <property type="entry name" value="WD40_repeat_dom_sf"/>
</dbReference>
<dbReference type="EnsemblFungi" id="MAPG_05347T0">
    <property type="protein sequence ID" value="MAPG_05347T0"/>
    <property type="gene ID" value="MAPG_05347"/>
</dbReference>
<keyword evidence="4" id="KW-0539">Nucleus</keyword>
<feature type="region of interest" description="Disordered" evidence="6">
    <location>
        <begin position="1"/>
        <end position="106"/>
    </location>
</feature>
<dbReference type="PROSITE" id="PS50294">
    <property type="entry name" value="WD_REPEATS_REGION"/>
    <property type="match status" value="1"/>
</dbReference>
<reference evidence="7" key="1">
    <citation type="submission" date="2010-05" db="EMBL/GenBank/DDBJ databases">
        <title>The Genome Sequence of Magnaporthe poae strain ATCC 64411.</title>
        <authorList>
            <consortium name="The Broad Institute Genome Sequencing Platform"/>
            <consortium name="Broad Institute Genome Sequencing Center for Infectious Disease"/>
            <person name="Ma L.-J."/>
            <person name="Dead R."/>
            <person name="Young S."/>
            <person name="Zeng Q."/>
            <person name="Koehrsen M."/>
            <person name="Alvarado L."/>
            <person name="Berlin A."/>
            <person name="Chapman S.B."/>
            <person name="Chen Z."/>
            <person name="Freedman E."/>
            <person name="Gellesch M."/>
            <person name="Goldberg J."/>
            <person name="Griggs A."/>
            <person name="Gujja S."/>
            <person name="Heilman E.R."/>
            <person name="Heiman D."/>
            <person name="Hepburn T."/>
            <person name="Howarth C."/>
            <person name="Jen D."/>
            <person name="Larson L."/>
            <person name="Mehta T."/>
            <person name="Neiman D."/>
            <person name="Pearson M."/>
            <person name="Roberts A."/>
            <person name="Saif S."/>
            <person name="Shea T."/>
            <person name="Shenoy N."/>
            <person name="Sisk P."/>
            <person name="Stolte C."/>
            <person name="Sykes S."/>
            <person name="Walk T."/>
            <person name="White J."/>
            <person name="Yandava C."/>
            <person name="Haas B."/>
            <person name="Nusbaum C."/>
            <person name="Birren B."/>
        </authorList>
    </citation>
    <scope>NUCLEOTIDE SEQUENCE</scope>
    <source>
        <strain evidence="7">ATCC 64411</strain>
    </source>
</reference>
<comment type="subcellular location">
    <subcellularLocation>
        <location evidence="1">Nucleus</location>
    </subcellularLocation>
</comment>
<sequence length="638" mass="70542">MSSFFTVPGAQKKRKRTSGPEAPKKRIAGSSSAKPKLPRAPTSKPRQQKSGTSGPAKKRVERDDSISGSDDESDDGSQGRPRDDDGDDGGSGSDDDSEREAETAAERRLRLAERYLDNVRKEVTAQDEYAFDAEEIDKDIIAERLKEDVAESKGKVYRRLAAELDYSRTYQTEFRWNPENVNSVATCAPYAYVVTKDMYLSKWRLQDLPQHQWPQTTKKKPKKPPAPPKRRPERVRYSRGDVRRAKDKEFQGHTGPILAVAASHDGRFVVTAGADRRLVVHDAETLKPLRAFSHHRDAVTSLAFRRGSNQLFSCSRDRTVKVWSVDDLAYIETLFGHQNDVVDVDALAQERCVSVGSRDRTARLWKVVEETQLVFRGGGGTSLNKKGAKPEGVDTKSLAHEGSMDRIAMLDDELFVTGSDNGSISLWSLQRKRPVFVLPLAHGLEPPLSPDAASAEICPDPKIIPPPQPRWITALRAIPYSDLILSGSWDGCVRVWRLSDDKKKLEPVGVLGQPLAGDGEAEEEKEEGELESKPQVNGAKTTKGKSKAAASKADANSDENSGHSKCIRGMINDISLFERGDRGKEGLCVVIAVGKQHRLGRWKKLTGARNAAVVFEVPRLEKEKLTNGAAHHSSEETN</sequence>
<dbReference type="OMA" id="CSLRIWK"/>
<evidence type="ECO:0000256" key="2">
    <source>
        <dbReference type="ARBA" id="ARBA00022574"/>
    </source>
</evidence>
<feature type="repeat" description="WD" evidence="5">
    <location>
        <begin position="292"/>
        <end position="333"/>
    </location>
</feature>
<evidence type="ECO:0000256" key="4">
    <source>
        <dbReference type="ARBA" id="ARBA00023242"/>
    </source>
</evidence>
<gene>
    <name evidence="7" type="ORF">MAPG_05347</name>
</gene>
<reference evidence="8" key="4">
    <citation type="journal article" date="2015" name="G3 (Bethesda)">
        <title>Genome sequences of three phytopathogenic species of the Magnaporthaceae family of fungi.</title>
        <authorList>
            <person name="Okagaki L.H."/>
            <person name="Nunes C.C."/>
            <person name="Sailsbery J."/>
            <person name="Clay B."/>
            <person name="Brown D."/>
            <person name="John T."/>
            <person name="Oh Y."/>
            <person name="Young N."/>
            <person name="Fitzgerald M."/>
            <person name="Haas B.J."/>
            <person name="Zeng Q."/>
            <person name="Young S."/>
            <person name="Adiconis X."/>
            <person name="Fan L."/>
            <person name="Levin J.Z."/>
            <person name="Mitchell T.K."/>
            <person name="Okubara P.A."/>
            <person name="Farman M.L."/>
            <person name="Kohn L.M."/>
            <person name="Birren B."/>
            <person name="Ma L.-J."/>
            <person name="Dean R.A."/>
        </authorList>
    </citation>
    <scope>NUCLEOTIDE SEQUENCE</scope>
    <source>
        <strain evidence="8">ATCC 64411 / 73-15</strain>
    </source>
</reference>
<dbReference type="PROSITE" id="PS50082">
    <property type="entry name" value="WD_REPEATS_2"/>
    <property type="match status" value="5"/>
</dbReference>
<feature type="compositionally biased region" description="Basic residues" evidence="6">
    <location>
        <begin position="217"/>
        <end position="233"/>
    </location>
</feature>
<dbReference type="PANTHER" id="PTHR19865">
    <property type="entry name" value="U3 SMALL NUCLEOLAR RNA INTERACTING PROTEIN 2"/>
    <property type="match status" value="1"/>
</dbReference>
<evidence type="ECO:0000313" key="7">
    <source>
        <dbReference type="EMBL" id="KLU86333.1"/>
    </source>
</evidence>
<evidence type="ECO:0000313" key="9">
    <source>
        <dbReference type="Proteomes" id="UP000011715"/>
    </source>
</evidence>
<name>A0A0C4DZ58_MAGP6</name>
<dbReference type="SMART" id="SM00320">
    <property type="entry name" value="WD40"/>
    <property type="match status" value="5"/>
</dbReference>
<feature type="region of interest" description="Disordered" evidence="6">
    <location>
        <begin position="210"/>
        <end position="240"/>
    </location>
</feature>
<dbReference type="InterPro" id="IPR015943">
    <property type="entry name" value="WD40/YVTN_repeat-like_dom_sf"/>
</dbReference>
<evidence type="ECO:0000256" key="3">
    <source>
        <dbReference type="ARBA" id="ARBA00022737"/>
    </source>
</evidence>
<feature type="repeat" description="WD" evidence="5">
    <location>
        <begin position="397"/>
        <end position="437"/>
    </location>
</feature>
<dbReference type="STRING" id="644358.A0A0C4DZ58"/>
<dbReference type="eggNOG" id="KOG0299">
    <property type="taxonomic scope" value="Eukaryota"/>
</dbReference>
<organism evidence="8 9">
    <name type="scientific">Magnaporthiopsis poae (strain ATCC 64411 / 73-15)</name>
    <name type="common">Kentucky bluegrass fungus</name>
    <name type="synonym">Magnaporthe poae</name>
    <dbReference type="NCBI Taxonomy" id="644358"/>
    <lineage>
        <taxon>Eukaryota</taxon>
        <taxon>Fungi</taxon>
        <taxon>Dikarya</taxon>
        <taxon>Ascomycota</taxon>
        <taxon>Pezizomycotina</taxon>
        <taxon>Sordariomycetes</taxon>
        <taxon>Sordariomycetidae</taxon>
        <taxon>Magnaporthales</taxon>
        <taxon>Magnaporthaceae</taxon>
        <taxon>Magnaporthiopsis</taxon>
    </lineage>
</organism>
<evidence type="ECO:0008006" key="10">
    <source>
        <dbReference type="Google" id="ProtNLM"/>
    </source>
</evidence>
<evidence type="ECO:0000256" key="1">
    <source>
        <dbReference type="ARBA" id="ARBA00004123"/>
    </source>
</evidence>
<feature type="compositionally biased region" description="Acidic residues" evidence="6">
    <location>
        <begin position="84"/>
        <end position="99"/>
    </location>
</feature>
<dbReference type="SUPFAM" id="SSF50978">
    <property type="entry name" value="WD40 repeat-like"/>
    <property type="match status" value="1"/>
</dbReference>
<reference evidence="9" key="2">
    <citation type="submission" date="2010-05" db="EMBL/GenBank/DDBJ databases">
        <title>The genome sequence of Magnaporthe poae strain ATCC 64411.</title>
        <authorList>
            <person name="Ma L.-J."/>
            <person name="Dead R."/>
            <person name="Young S."/>
            <person name="Zeng Q."/>
            <person name="Koehrsen M."/>
            <person name="Alvarado L."/>
            <person name="Berlin A."/>
            <person name="Chapman S.B."/>
            <person name="Chen Z."/>
            <person name="Freedman E."/>
            <person name="Gellesch M."/>
            <person name="Goldberg J."/>
            <person name="Griggs A."/>
            <person name="Gujja S."/>
            <person name="Heilman E.R."/>
            <person name="Heiman D."/>
            <person name="Hepburn T."/>
            <person name="Howarth C."/>
            <person name="Jen D."/>
            <person name="Larson L."/>
            <person name="Mehta T."/>
            <person name="Neiman D."/>
            <person name="Pearson M."/>
            <person name="Roberts A."/>
            <person name="Saif S."/>
            <person name="Shea T."/>
            <person name="Shenoy N."/>
            <person name="Sisk P."/>
            <person name="Stolte C."/>
            <person name="Sykes S."/>
            <person name="Walk T."/>
            <person name="White J."/>
            <person name="Yandava C."/>
            <person name="Haas B."/>
            <person name="Nusbaum C."/>
            <person name="Birren B."/>
        </authorList>
    </citation>
    <scope>NUCLEOTIDE SEQUENCE [LARGE SCALE GENOMIC DNA]</scope>
    <source>
        <strain evidence="9">ATCC 64411 / 73-15</strain>
    </source>
</reference>
<reference evidence="8" key="5">
    <citation type="submission" date="2015-06" db="UniProtKB">
        <authorList>
            <consortium name="EnsemblFungi"/>
        </authorList>
    </citation>
    <scope>IDENTIFICATION</scope>
    <source>
        <strain evidence="8">ATCC 64411</strain>
    </source>
</reference>
<keyword evidence="3" id="KW-0677">Repeat</keyword>
<feature type="repeat" description="WD" evidence="5">
    <location>
        <begin position="472"/>
        <end position="506"/>
    </location>
</feature>
<dbReference type="AlphaFoldDB" id="A0A0C4DZ58"/>